<gene>
    <name evidence="1" type="ORF">ACFO3O_17500</name>
</gene>
<name>A0ABV9HZX2_9FLAO</name>
<protein>
    <recommendedName>
        <fullName evidence="3">DNA-binding protein</fullName>
    </recommendedName>
</protein>
<accession>A0ABV9HZX2</accession>
<comment type="caution">
    <text evidence="1">The sequence shown here is derived from an EMBL/GenBank/DDBJ whole genome shotgun (WGS) entry which is preliminary data.</text>
</comment>
<sequence>MESNKFYELKELRNILPITDQRTITKWLSDHHIPIQTIAGKKVVHRFMVDMEIDKSLVKELKKKYPEKWEELYTCYQDNDRLGYLLLLDDDFVPTKRYESILIKDVEQKSSLAAQLLKG</sequence>
<evidence type="ECO:0000313" key="2">
    <source>
        <dbReference type="Proteomes" id="UP001596043"/>
    </source>
</evidence>
<keyword evidence="2" id="KW-1185">Reference proteome</keyword>
<dbReference type="RefSeq" id="WP_379981205.1">
    <property type="nucleotide sequence ID" value="NZ_JBHSFV010000012.1"/>
</dbReference>
<reference evidence="2" key="1">
    <citation type="journal article" date="2019" name="Int. J. Syst. Evol. Microbiol.">
        <title>The Global Catalogue of Microorganisms (GCM) 10K type strain sequencing project: providing services to taxonomists for standard genome sequencing and annotation.</title>
        <authorList>
            <consortium name="The Broad Institute Genomics Platform"/>
            <consortium name="The Broad Institute Genome Sequencing Center for Infectious Disease"/>
            <person name="Wu L."/>
            <person name="Ma J."/>
        </authorList>
    </citation>
    <scope>NUCLEOTIDE SEQUENCE [LARGE SCALE GENOMIC DNA]</scope>
    <source>
        <strain evidence="2">YJ-61-S</strain>
    </source>
</reference>
<organism evidence="1 2">
    <name type="scientific">Dokdonia ponticola</name>
    <dbReference type="NCBI Taxonomy" id="2041041"/>
    <lineage>
        <taxon>Bacteria</taxon>
        <taxon>Pseudomonadati</taxon>
        <taxon>Bacteroidota</taxon>
        <taxon>Flavobacteriia</taxon>
        <taxon>Flavobacteriales</taxon>
        <taxon>Flavobacteriaceae</taxon>
        <taxon>Dokdonia</taxon>
    </lineage>
</organism>
<evidence type="ECO:0000313" key="1">
    <source>
        <dbReference type="EMBL" id="MFC4635711.1"/>
    </source>
</evidence>
<dbReference type="EMBL" id="JBHSFV010000012">
    <property type="protein sequence ID" value="MFC4635711.1"/>
    <property type="molecule type" value="Genomic_DNA"/>
</dbReference>
<dbReference type="Proteomes" id="UP001596043">
    <property type="component" value="Unassembled WGS sequence"/>
</dbReference>
<proteinExistence type="predicted"/>
<evidence type="ECO:0008006" key="3">
    <source>
        <dbReference type="Google" id="ProtNLM"/>
    </source>
</evidence>